<sequence>MLECEKASTPEGLSTERKVINGVYTQDVTFDEYPVAEKNLVINEGHLRLVYNAEQSTAGISGIRMAQRSGGTTEIPVVSFDIEVIETLKYAVDGLSHTFQTSVQAAPFPLETKIEVNETDGAFDFTEDSTPVISLPADSLVTVDNTDVIVGETADQVTDWFGGGTGTAEDPYRIYNADQFAYISTLSKKMAESADAYYYFKVYDDIELYEGMRSPIIPVFRGELDFQGHELSGVTESILSENCTDEQETLLTSSQYAWTDTGNLIGALLDSAIRNLEYKPDEYLPITVYGNWFGSNTAMVRNENAKIIFENVSVYGDFDELGSNASLFISQVFNAALEMTGCVNNADMDYLTYGAPFLGGYLENSTATFTDCVNNGDIVGNWASIFIGNRTIMTKNLEDDAITVQNCSNNGSVVGFEYVGYYLPVSSDENLEEYSWFNSDTVGSNSGEELVYFAGDSEPSGVDVRKNDEGVFVITNTNSRYSSFKLMGTTYAVMLNGSGETQGTYLIRVVADDIVANSNETPVETGFHDYDIIDSTNGDTTGREVTDDSFGNAIVTTADGITYYYNDSYISENIKYIVGYNNGLTASLTYYLYCYDSKGDIVAIDKLAL</sequence>
<protein>
    <recommendedName>
        <fullName evidence="3">GLUG domain-containing protein</fullName>
    </recommendedName>
</protein>
<evidence type="ECO:0008006" key="3">
    <source>
        <dbReference type="Google" id="ProtNLM"/>
    </source>
</evidence>
<organism evidence="1 2">
    <name type="scientific">Candidatus Ornithospirochaeta stercoripullorum</name>
    <dbReference type="NCBI Taxonomy" id="2840899"/>
    <lineage>
        <taxon>Bacteria</taxon>
        <taxon>Pseudomonadati</taxon>
        <taxon>Spirochaetota</taxon>
        <taxon>Spirochaetia</taxon>
        <taxon>Spirochaetales</taxon>
        <taxon>Spirochaetaceae</taxon>
        <taxon>Spirochaetaceae incertae sedis</taxon>
        <taxon>Candidatus Ornithospirochaeta</taxon>
    </lineage>
</organism>
<evidence type="ECO:0000313" key="2">
    <source>
        <dbReference type="Proteomes" id="UP000823615"/>
    </source>
</evidence>
<reference evidence="1" key="1">
    <citation type="submission" date="2020-10" db="EMBL/GenBank/DDBJ databases">
        <authorList>
            <person name="Gilroy R."/>
        </authorList>
    </citation>
    <scope>NUCLEOTIDE SEQUENCE</scope>
    <source>
        <strain evidence="1">7293</strain>
    </source>
</reference>
<dbReference type="AlphaFoldDB" id="A0A9D9H533"/>
<accession>A0A9D9H533</accession>
<name>A0A9D9H533_9SPIO</name>
<proteinExistence type="predicted"/>
<comment type="caution">
    <text evidence="1">The sequence shown here is derived from an EMBL/GenBank/DDBJ whole genome shotgun (WGS) entry which is preliminary data.</text>
</comment>
<dbReference type="EMBL" id="JADIMT010000054">
    <property type="protein sequence ID" value="MBO8436204.1"/>
    <property type="molecule type" value="Genomic_DNA"/>
</dbReference>
<evidence type="ECO:0000313" key="1">
    <source>
        <dbReference type="EMBL" id="MBO8436204.1"/>
    </source>
</evidence>
<gene>
    <name evidence="1" type="ORF">IAA97_04425</name>
</gene>
<reference evidence="1" key="2">
    <citation type="journal article" date="2021" name="PeerJ">
        <title>Extensive microbial diversity within the chicken gut microbiome revealed by metagenomics and culture.</title>
        <authorList>
            <person name="Gilroy R."/>
            <person name="Ravi A."/>
            <person name="Getino M."/>
            <person name="Pursley I."/>
            <person name="Horton D.L."/>
            <person name="Alikhan N.F."/>
            <person name="Baker D."/>
            <person name="Gharbi K."/>
            <person name="Hall N."/>
            <person name="Watson M."/>
            <person name="Adriaenssens E.M."/>
            <person name="Foster-Nyarko E."/>
            <person name="Jarju S."/>
            <person name="Secka A."/>
            <person name="Antonio M."/>
            <person name="Oren A."/>
            <person name="Chaudhuri R.R."/>
            <person name="La Ragione R."/>
            <person name="Hildebrand F."/>
            <person name="Pallen M.J."/>
        </authorList>
    </citation>
    <scope>NUCLEOTIDE SEQUENCE</scope>
    <source>
        <strain evidence="1">7293</strain>
    </source>
</reference>
<dbReference type="Proteomes" id="UP000823615">
    <property type="component" value="Unassembled WGS sequence"/>
</dbReference>